<dbReference type="GO" id="GO:0005975">
    <property type="term" value="P:carbohydrate metabolic process"/>
    <property type="evidence" value="ECO:0007669"/>
    <property type="project" value="InterPro"/>
</dbReference>
<dbReference type="Proteomes" id="UP000095463">
    <property type="component" value="Unassembled WGS sequence"/>
</dbReference>
<accession>A0A1E5XST7</accession>
<dbReference type="InterPro" id="IPR029062">
    <property type="entry name" value="Class_I_gatase-like"/>
</dbReference>
<dbReference type="InterPro" id="IPR028212">
    <property type="entry name" value="GHL6"/>
</dbReference>
<dbReference type="Pfam" id="PF14871">
    <property type="entry name" value="GHL6"/>
    <property type="match status" value="1"/>
</dbReference>
<proteinExistence type="predicted"/>
<gene>
    <name evidence="2" type="ORF">VW23_015150</name>
</gene>
<reference evidence="2 3" key="1">
    <citation type="journal article" date="2015" name="Genome Announc.">
        <title>Genome Assemblies of Three Soil-Associated Devosia species: D. insulae, D. limi, and D. soli.</title>
        <authorList>
            <person name="Hassan Y.I."/>
            <person name="Lepp D."/>
            <person name="Zhou T."/>
        </authorList>
    </citation>
    <scope>NUCLEOTIDE SEQUENCE [LARGE SCALE GENOMIC DNA]</scope>
    <source>
        <strain evidence="2 3">DS-56</strain>
    </source>
</reference>
<dbReference type="Gene3D" id="3.20.20.80">
    <property type="entry name" value="Glycosidases"/>
    <property type="match status" value="2"/>
</dbReference>
<evidence type="ECO:0000313" key="2">
    <source>
        <dbReference type="EMBL" id="OEO31667.1"/>
    </source>
</evidence>
<sequence>MNSTAEALSGLRSPTWYEGATRWTQLTLVEDDPGNYDLDFWLGVFDETQSNATCLSAGGYVAYYPSKLPLHYVSRHIGDGDPFGDLVAGARQRNMHVVARVDPHAVHADVAAAHPEWISVTAEGELRKHWSFPDAYVTCAWGGYNRDFMSEVIREIAAGYDIDAIFANRWSGHGVCYCAHCTSDFRLKTGRELPRRRDPFDPTWQAWLAWSRDVLTELVGHWNGIVASERPHGRFIPNIGNSSMLDFALDEVKRYCPILFVDHQGRTGVVPIWSAGRDGKRMRGVMGDKPIGLVTSTSVEEKWRWKDSVQSPEEIRMWMIDGMAHGLRPWLTKFNAKVHDNRWLPPIVETYSLHAELEPVLSKLAPTAEIALLDPSTTLRTWHSDDRDNAEGHELGFYHALVEARMPFDLLSDLVMTDAALDRYRLIAVANAAFLSDAQCDMLTRYVERGGALVTSFETSLYDEHGVQRPDFGLSRLFGASVAGPTEGPVKNTYIALDGDDHPILRGFDGASRIMGGTRRIPLDVHGPADVPFRFVPHFPDLPMEEIYAREPALEPAVLARQVGKGRVVYFPWNIGEIFWEVTNADHSRLLDNAFRWALGTPARVQSAGPGIVDIATRDGAGQISVHLVNLTNPMMMKGPIRETIPLRGQSVSVALPPGATTATALLLVSRLVPATSLQAGRLHVDLPEIHTNEVVLVEFGP</sequence>
<dbReference type="OrthoDB" id="7536405at2"/>
<dbReference type="CDD" id="cd03143">
    <property type="entry name" value="A4_beta-galactosidase_middle_domain"/>
    <property type="match status" value="1"/>
</dbReference>
<keyword evidence="3" id="KW-1185">Reference proteome</keyword>
<evidence type="ECO:0000313" key="3">
    <source>
        <dbReference type="Proteomes" id="UP000095463"/>
    </source>
</evidence>
<feature type="domain" description="Beta-galactosidase trimerisation" evidence="1">
    <location>
        <begin position="397"/>
        <end position="467"/>
    </location>
</feature>
<dbReference type="InterPro" id="IPR017853">
    <property type="entry name" value="GH"/>
</dbReference>
<dbReference type="SUPFAM" id="SSF51445">
    <property type="entry name" value="(Trans)glycosidases"/>
    <property type="match status" value="1"/>
</dbReference>
<dbReference type="RefSeq" id="WP_069909161.1">
    <property type="nucleotide sequence ID" value="NZ_LAJE02000150.1"/>
</dbReference>
<dbReference type="SUPFAM" id="SSF52317">
    <property type="entry name" value="Class I glutamine amidotransferase-like"/>
    <property type="match status" value="1"/>
</dbReference>
<dbReference type="GO" id="GO:0004565">
    <property type="term" value="F:beta-galactosidase activity"/>
    <property type="evidence" value="ECO:0007669"/>
    <property type="project" value="InterPro"/>
</dbReference>
<dbReference type="InterPro" id="IPR013738">
    <property type="entry name" value="Beta_galactosidase_Trimer"/>
</dbReference>
<protein>
    <recommendedName>
        <fullName evidence="1">Beta-galactosidase trimerisation domain-containing protein</fullName>
    </recommendedName>
</protein>
<dbReference type="Gene3D" id="3.40.50.880">
    <property type="match status" value="1"/>
</dbReference>
<name>A0A1E5XST7_9HYPH</name>
<dbReference type="Pfam" id="PF08532">
    <property type="entry name" value="Glyco_hydro_42M"/>
    <property type="match status" value="1"/>
</dbReference>
<evidence type="ECO:0000259" key="1">
    <source>
        <dbReference type="Pfam" id="PF08532"/>
    </source>
</evidence>
<comment type="caution">
    <text evidence="2">The sequence shown here is derived from an EMBL/GenBank/DDBJ whole genome shotgun (WGS) entry which is preliminary data.</text>
</comment>
<organism evidence="2 3">
    <name type="scientific">Devosia insulae DS-56</name>
    <dbReference type="NCBI Taxonomy" id="1116389"/>
    <lineage>
        <taxon>Bacteria</taxon>
        <taxon>Pseudomonadati</taxon>
        <taxon>Pseudomonadota</taxon>
        <taxon>Alphaproteobacteria</taxon>
        <taxon>Hyphomicrobiales</taxon>
        <taxon>Devosiaceae</taxon>
        <taxon>Devosia</taxon>
    </lineage>
</organism>
<dbReference type="AlphaFoldDB" id="A0A1E5XST7"/>
<dbReference type="EMBL" id="LAJE02000150">
    <property type="protein sequence ID" value="OEO31667.1"/>
    <property type="molecule type" value="Genomic_DNA"/>
</dbReference>